<feature type="compositionally biased region" description="Basic and acidic residues" evidence="1">
    <location>
        <begin position="792"/>
        <end position="802"/>
    </location>
</feature>
<feature type="region of interest" description="Disordered" evidence="1">
    <location>
        <begin position="221"/>
        <end position="242"/>
    </location>
</feature>
<feature type="region of interest" description="Disordered" evidence="1">
    <location>
        <begin position="322"/>
        <end position="437"/>
    </location>
</feature>
<feature type="compositionally biased region" description="Low complexity" evidence="1">
    <location>
        <begin position="387"/>
        <end position="397"/>
    </location>
</feature>
<feature type="compositionally biased region" description="Basic and acidic residues" evidence="1">
    <location>
        <begin position="1762"/>
        <end position="1775"/>
    </location>
</feature>
<feature type="region of interest" description="Disordered" evidence="1">
    <location>
        <begin position="1"/>
        <end position="79"/>
    </location>
</feature>
<feature type="compositionally biased region" description="Low complexity" evidence="1">
    <location>
        <begin position="326"/>
        <end position="338"/>
    </location>
</feature>
<feature type="compositionally biased region" description="Polar residues" evidence="1">
    <location>
        <begin position="681"/>
        <end position="698"/>
    </location>
</feature>
<feature type="compositionally biased region" description="Acidic residues" evidence="1">
    <location>
        <begin position="565"/>
        <end position="576"/>
    </location>
</feature>
<feature type="compositionally biased region" description="Acidic residues" evidence="1">
    <location>
        <begin position="586"/>
        <end position="609"/>
    </location>
</feature>
<feature type="region of interest" description="Disordered" evidence="1">
    <location>
        <begin position="1715"/>
        <end position="1863"/>
    </location>
</feature>
<dbReference type="EMBL" id="HG529513">
    <property type="protein sequence ID" value="CDI51637.1"/>
    <property type="molecule type" value="Genomic_DNA"/>
</dbReference>
<feature type="compositionally biased region" description="Polar residues" evidence="1">
    <location>
        <begin position="837"/>
        <end position="850"/>
    </location>
</feature>
<feature type="compositionally biased region" description="Polar residues" evidence="1">
    <location>
        <begin position="24"/>
        <end position="39"/>
    </location>
</feature>
<feature type="compositionally biased region" description="Acidic residues" evidence="1">
    <location>
        <begin position="634"/>
        <end position="645"/>
    </location>
</feature>
<feature type="region of interest" description="Disordered" evidence="1">
    <location>
        <begin position="1300"/>
        <end position="1344"/>
    </location>
</feature>
<feature type="compositionally biased region" description="Polar residues" evidence="1">
    <location>
        <begin position="857"/>
        <end position="871"/>
    </location>
</feature>
<accession>A0A077QYQ3</accession>
<feature type="compositionally biased region" description="Basic and acidic residues" evidence="1">
    <location>
        <begin position="1739"/>
        <end position="1755"/>
    </location>
</feature>
<feature type="region of interest" description="Disordered" evidence="1">
    <location>
        <begin position="165"/>
        <end position="188"/>
    </location>
</feature>
<feature type="region of interest" description="Disordered" evidence="1">
    <location>
        <begin position="785"/>
        <end position="953"/>
    </location>
</feature>
<reference evidence="2" key="1">
    <citation type="journal article" date="2014" name="Genome Biol. Evol.">
        <title>Gene Loss Rather Than Gene Gain Is Associated with a Host Jump from Monocots to Dicots in the Smut Fungus Melanopsichium pennsylvanicum.</title>
        <authorList>
            <person name="Sharma R."/>
            <person name="Mishra B."/>
            <person name="Runge F."/>
            <person name="Thines M."/>
        </authorList>
    </citation>
    <scope>NUCLEOTIDE SEQUENCE</scope>
    <source>
        <strain evidence="2">4</strain>
    </source>
</reference>
<feature type="compositionally biased region" description="Polar residues" evidence="1">
    <location>
        <begin position="339"/>
        <end position="348"/>
    </location>
</feature>
<evidence type="ECO:0000313" key="2">
    <source>
        <dbReference type="EMBL" id="CDI51637.1"/>
    </source>
</evidence>
<feature type="compositionally biased region" description="Polar residues" evidence="1">
    <location>
        <begin position="105"/>
        <end position="117"/>
    </location>
</feature>
<feature type="region of interest" description="Disordered" evidence="1">
    <location>
        <begin position="1514"/>
        <end position="1702"/>
    </location>
</feature>
<feature type="compositionally biased region" description="Acidic residues" evidence="1">
    <location>
        <begin position="502"/>
        <end position="520"/>
    </location>
</feature>
<feature type="region of interest" description="Disordered" evidence="1">
    <location>
        <begin position="1203"/>
        <end position="1257"/>
    </location>
</feature>
<feature type="region of interest" description="Disordered" evidence="1">
    <location>
        <begin position="458"/>
        <end position="698"/>
    </location>
</feature>
<feature type="compositionally biased region" description="Basic and acidic residues" evidence="1">
    <location>
        <begin position="1514"/>
        <end position="1523"/>
    </location>
</feature>
<name>A0A077QYQ3_9BASI</name>
<evidence type="ECO:0000256" key="1">
    <source>
        <dbReference type="SAM" id="MobiDB-lite"/>
    </source>
</evidence>
<feature type="compositionally biased region" description="Basic and acidic residues" evidence="1">
    <location>
        <begin position="466"/>
        <end position="489"/>
    </location>
</feature>
<feature type="compositionally biased region" description="Basic residues" evidence="1">
    <location>
        <begin position="1793"/>
        <end position="1805"/>
    </location>
</feature>
<feature type="compositionally biased region" description="Basic and acidic residues" evidence="1">
    <location>
        <begin position="610"/>
        <end position="633"/>
    </location>
</feature>
<feature type="compositionally biased region" description="Polar residues" evidence="1">
    <location>
        <begin position="524"/>
        <end position="533"/>
    </location>
</feature>
<feature type="compositionally biased region" description="Low complexity" evidence="1">
    <location>
        <begin position="1314"/>
        <end position="1327"/>
    </location>
</feature>
<feature type="compositionally biased region" description="Polar residues" evidence="1">
    <location>
        <begin position="1238"/>
        <end position="1255"/>
    </location>
</feature>
<protein>
    <submittedName>
        <fullName evidence="2">Uncharacterized protein</fullName>
    </submittedName>
</protein>
<organism evidence="2">
    <name type="scientific">Melanopsichium pennsylvanicum 4</name>
    <dbReference type="NCBI Taxonomy" id="1398559"/>
    <lineage>
        <taxon>Eukaryota</taxon>
        <taxon>Fungi</taxon>
        <taxon>Dikarya</taxon>
        <taxon>Basidiomycota</taxon>
        <taxon>Ustilaginomycotina</taxon>
        <taxon>Ustilaginomycetes</taxon>
        <taxon>Ustilaginales</taxon>
        <taxon>Ustilaginaceae</taxon>
        <taxon>Melanopsichium</taxon>
    </lineage>
</organism>
<feature type="compositionally biased region" description="Polar residues" evidence="1">
    <location>
        <begin position="359"/>
        <end position="368"/>
    </location>
</feature>
<feature type="region of interest" description="Disordered" evidence="1">
    <location>
        <begin position="1162"/>
        <end position="1188"/>
    </location>
</feature>
<feature type="compositionally biased region" description="Polar residues" evidence="1">
    <location>
        <begin position="649"/>
        <end position="667"/>
    </location>
</feature>
<feature type="region of interest" description="Disordered" evidence="1">
    <location>
        <begin position="102"/>
        <end position="132"/>
    </location>
</feature>
<proteinExistence type="predicted"/>
<feature type="compositionally biased region" description="Polar residues" evidence="1">
    <location>
        <begin position="1612"/>
        <end position="1624"/>
    </location>
</feature>
<sequence>MNPPIDLDGQSQSRRHRPYYVPTSVIQHNNGTLNSTPMRPNTRPDRASQNGFASSSTSTSTPNNGVSTTSASRISHKSPSAYDRFDEVSWIVDLSSRIGSALRSPAQQTTTHSNFASPSPRAQKRVRLPRPSREFRELEHKVLHLGSTLSSTPAALDATNHLFTSNHAQNSGRQNSGRQNSGRQNSDSAIEWVQHAQQDFEHRQAELQRSRQGVLKHLAGAQEEDRTDEQAAQLGPEASVDPAVERSMLAARSLQELMRSGGVQSEDDDAQSDFAVLLANAEPLPGGVQVGPSSLFEANRGSDGTLNIENILQQRAKMAALDESDQAASSQARASMLSVSQSTPQTTKRPVIEILEADQSASASNATKQMDAGEQDDMQDTTSHNPSNDSSSDSSSESESRSDSEESDSDSNSMQDNAVEAASMQSVPAQLPDQRTAPHPMDQIAIVDGTFHIIPSRPDQLFRQSSPDRHNKAARRSVEVESDDEKRDSGDDDQVQMNNSSDADDDEDDDEGEEEDLVDDSAEHASTSRQGQPSYHDGFGGMGTHNLLFDGATGDADEPIVLSDSDNDNEDNDSLDGEERAKVEDEHEAMDEDDQDELAGESADDDESEADGHDEAQQGIHDLPKRPKLRRQEDEDESEDQDSESSQENIVQIRTHVTLSPSLQIQSPERLDSNIPVLQDQLPTRSDATYAETSSSWANGQMKFGSYAADAEGDGMPDSEIEPEEFDDDLRWSDIEAAQPTDDDSPYAHDQISTPASIAFRAMHASQPMPGFVSASQLFADIQAAGANTGSQDEHGKSDTHQAAELIDPELLASFVDKEQGLEQPDSAEAQRPLADEQQSPEPLASQSDTDIFDAFTRQNASQDAPMSSRESIVEDSVEAAPSLSPNEMREGQNEVGAADDTSDPAKETQGLRVEKVEKITSNASAKLVVQTEEAGPNADRSSDAQAASAPAEVVEITSKTAVDSQPPDAQTVPIVFTRDAAELAANGDITASPIDSRARPIKPVFARVESTDVLEADVEDNNEYEAADRGLDAEQASGPAIQAALGPMTTGSDEIVAKADSIGGSAAIATSAAGGVLADESTSVKVAQPHLPAEVLEEDEAILSGDLADRDSSLERQTFPALSKTPNQIMEYTATGEQHVDEDRAEPSNVSADRELVQMAPLKEGSLAAQEQEKVEQAGDDSLEASLQLPLELKSNAIAEADVPVASEPNPETKVVDAPVSAGPSSLLPTRVPPSPASSIGRSTSSFTPSANRQGNRHLHGAAKRNLLAQMTEAASSLASNLAAPLRAIPSLLPISESQADEAREVAEGVEPATTADDAAQTDSQTESQQQPRRSPKSKEKTEYTITTRSHCICRRLELTKVEGAPVFIVPGCSINYEKAREDGAKDLGKTSDQKADDWIDVDPEWLPPDVHHMLSRIIGLQMLNEGICVEPDTSAANLVSAAYDLDADLTSFDDEKKGSVGWTEVHSKAGVKVEPEDDVNPEGIDAGLHAGVVITEAKEGESEADLEGEAIRYSHKGEPETPSRSTKQSPRHRRASSMASASSHHRSPRRHDPMSPNADYLPNDERKSLQKERHPPAARTGDISVATFEERLEEHEEEDTNIDDSHLSKVGQSNDEANSNHAGASGVVLRDSIPPPPSGRRCRPRKSATADTSYKPLARNEIAAEEEDAESSTETKSKKKRGRKSAISNTEDDSNDARDAQDAAAVEYVLDTVESTSKRARRGRQSQEAIAFGPHQEQSEPKEEYEGGEDRGISTRMRATRKDVDEAHQRNDGDPEEESAVVPQPQEKSKGRTGGRGGRKRKPSSAARASGPEKAPRTGEVGSTKTARRSRRSQGGLPAQSSSPGKMSRHKSSKRKVLKLN</sequence>
<feature type="compositionally biased region" description="Low complexity" evidence="1">
    <location>
        <begin position="54"/>
        <end position="70"/>
    </location>
</feature>
<feature type="compositionally biased region" description="Basic and acidic residues" evidence="1">
    <location>
        <begin position="1565"/>
        <end position="1577"/>
    </location>
</feature>
<feature type="compositionally biased region" description="Basic residues" evidence="1">
    <location>
        <begin position="1849"/>
        <end position="1863"/>
    </location>
</feature>